<comment type="caution">
    <text evidence="1">The sequence shown here is derived from an EMBL/GenBank/DDBJ whole genome shotgun (WGS) entry which is preliminary data.</text>
</comment>
<name>A0ACC1MZN0_9HYPO</name>
<dbReference type="EMBL" id="JANJQO010001140">
    <property type="protein sequence ID" value="KAJ2972480.1"/>
    <property type="molecule type" value="Genomic_DNA"/>
</dbReference>
<gene>
    <name evidence="1" type="ORF">NQ176_g7131</name>
</gene>
<evidence type="ECO:0000313" key="1">
    <source>
        <dbReference type="EMBL" id="KAJ2972480.1"/>
    </source>
</evidence>
<sequence length="873" mass="100829">MATAVDLIEVTDRSEADTDMDIIAIHGFDTTSQHTWTWKNPRNPRKNCTWLRPECALCADRQTTRPIYCFIASCLGGLILTKALVRANNKRGEYYCIRAATRGIVFLATPFRGTSFQDVAAWAETVLKAKAALQGRAVSRLLENVKGSTFELEESVRRLTQLCQDQDSPCEVFAFYETRTTSLPHKVFPYLPDWLHERKQLVDRSSATLDIIPDPLPLDRPHLLMNKFRGRECPDYKKVAGKIRAIVEKIRAGTPLEKADRLIRDRHYAAGRLRIERLSGEPLPMSQCYINLAIVERHGQEKSDAEEKDAVKSPFSIFARQKVETLDKTMQVELEAIFNERKGSDGQPMRPRRIFIRGRAGVGKTTLCKKIVFEFTKGTWHKWNELFDRVLWVPLRNLKLPERLSMAKYTFEDLFNHEFFWLEQEPNLASAMTRALDTRKTLFLLDGLDEVSQELTGDSGMARFLAELIGQPNVIITSRPSANPPPNIHLELETIGFGADQVDEYIKKSFLNPETGNLDQTKVDQVRSFLQERWLIQGLVRIPIQLDALCYTWDDLQPDVVLNTMSGMYKEIELKLWKKDILRLEKKHDNKLLTAECLRTAGRRKIELFVMKELVFIESLAFTGLYNDVINFTSQHLDAISEHFTPNLLPDKTLPLLSFVRTSDRSTNYHNQIYHFIHLRFQEYFAARYFVQKWKDQDGLLQPLALTNMEKDFNEVRPMEFLQKHKYAARLDIFWRFVAGLLNGSGQEQDFITAIEREPRDLLGPTHERLIMHCLSEISSYLPMRVALEQRLSQWLLFECEFNHTASLAIEVEFPAGALEKVVLDWPRHAQIPIMWSLSKRIFVPEAVVMAIVARLDDSDWYVRYAAVKALGR</sequence>
<reference evidence="1" key="1">
    <citation type="submission" date="2022-08" db="EMBL/GenBank/DDBJ databases">
        <title>Genome Sequence of Lecanicillium fungicola.</title>
        <authorList>
            <person name="Buettner E."/>
        </authorList>
    </citation>
    <scope>NUCLEOTIDE SEQUENCE</scope>
    <source>
        <strain evidence="1">Babe33</strain>
    </source>
</reference>
<proteinExistence type="predicted"/>
<evidence type="ECO:0000313" key="2">
    <source>
        <dbReference type="Proteomes" id="UP001143910"/>
    </source>
</evidence>
<dbReference type="Proteomes" id="UP001143910">
    <property type="component" value="Unassembled WGS sequence"/>
</dbReference>
<organism evidence="1 2">
    <name type="scientific">Zarea fungicola</name>
    <dbReference type="NCBI Taxonomy" id="93591"/>
    <lineage>
        <taxon>Eukaryota</taxon>
        <taxon>Fungi</taxon>
        <taxon>Dikarya</taxon>
        <taxon>Ascomycota</taxon>
        <taxon>Pezizomycotina</taxon>
        <taxon>Sordariomycetes</taxon>
        <taxon>Hypocreomycetidae</taxon>
        <taxon>Hypocreales</taxon>
        <taxon>Cordycipitaceae</taxon>
        <taxon>Zarea</taxon>
    </lineage>
</organism>
<protein>
    <submittedName>
        <fullName evidence="1">Uncharacterized protein</fullName>
    </submittedName>
</protein>
<accession>A0ACC1MZN0</accession>
<keyword evidence="2" id="KW-1185">Reference proteome</keyword>